<evidence type="ECO:0000313" key="1">
    <source>
        <dbReference type="EMBL" id="KAF6302983.1"/>
    </source>
</evidence>
<protein>
    <submittedName>
        <fullName evidence="1">Uncharacterized protein</fullName>
    </submittedName>
</protein>
<comment type="caution">
    <text evidence="1">The sequence shown here is derived from an EMBL/GenBank/DDBJ whole genome shotgun (WGS) entry which is preliminary data.</text>
</comment>
<accession>A0A7J7TRG5</accession>
<organism evidence="1 2">
    <name type="scientific">Rhinolophus ferrumequinum</name>
    <name type="common">Greater horseshoe bat</name>
    <dbReference type="NCBI Taxonomy" id="59479"/>
    <lineage>
        <taxon>Eukaryota</taxon>
        <taxon>Metazoa</taxon>
        <taxon>Chordata</taxon>
        <taxon>Craniata</taxon>
        <taxon>Vertebrata</taxon>
        <taxon>Euteleostomi</taxon>
        <taxon>Mammalia</taxon>
        <taxon>Eutheria</taxon>
        <taxon>Laurasiatheria</taxon>
        <taxon>Chiroptera</taxon>
        <taxon>Yinpterochiroptera</taxon>
        <taxon>Rhinolophoidea</taxon>
        <taxon>Rhinolophidae</taxon>
        <taxon>Rhinolophinae</taxon>
        <taxon>Rhinolophus</taxon>
    </lineage>
</organism>
<evidence type="ECO:0000313" key="2">
    <source>
        <dbReference type="Proteomes" id="UP000585614"/>
    </source>
</evidence>
<name>A0A7J7TRG5_RHIFE</name>
<reference evidence="1 2" key="1">
    <citation type="journal article" date="2020" name="Nature">
        <title>Six reference-quality genomes reveal evolution of bat adaptations.</title>
        <authorList>
            <person name="Jebb D."/>
            <person name="Huang Z."/>
            <person name="Pippel M."/>
            <person name="Hughes G.M."/>
            <person name="Lavrichenko K."/>
            <person name="Devanna P."/>
            <person name="Winkler S."/>
            <person name="Jermiin L.S."/>
            <person name="Skirmuntt E.C."/>
            <person name="Katzourakis A."/>
            <person name="Burkitt-Gray L."/>
            <person name="Ray D.A."/>
            <person name="Sullivan K.A.M."/>
            <person name="Roscito J.G."/>
            <person name="Kirilenko B.M."/>
            <person name="Davalos L.M."/>
            <person name="Corthals A.P."/>
            <person name="Power M.L."/>
            <person name="Jones G."/>
            <person name="Ransome R.D."/>
            <person name="Dechmann D.K.N."/>
            <person name="Locatelli A.G."/>
            <person name="Puechmaille S.J."/>
            <person name="Fedrigo O."/>
            <person name="Jarvis E.D."/>
            <person name="Hiller M."/>
            <person name="Vernes S.C."/>
            <person name="Myers E.W."/>
            <person name="Teeling E.C."/>
        </authorList>
    </citation>
    <scope>NUCLEOTIDE SEQUENCE [LARGE SCALE GENOMIC DNA]</scope>
    <source>
        <strain evidence="1">MRhiFer1</strain>
        <tissue evidence="1">Lung</tissue>
    </source>
</reference>
<dbReference type="AlphaFoldDB" id="A0A7J7TRG5"/>
<proteinExistence type="predicted"/>
<dbReference type="EMBL" id="JACAGC010000018">
    <property type="protein sequence ID" value="KAF6302983.1"/>
    <property type="molecule type" value="Genomic_DNA"/>
</dbReference>
<gene>
    <name evidence="1" type="ORF">mRhiFer1_008720</name>
</gene>
<sequence>MSFKQKKEKLEKGGGGVGFKEINAIGAHCFPHLCTLVSFVTKWGPALQQLGWHLYSSIIRQEMRFIFQRYRLKSWRRTLLRDVNEDLHKWGGKTFEMLILTKLIYKHNVILTKISHEFFGNMKNKV</sequence>
<dbReference type="Proteomes" id="UP000585614">
    <property type="component" value="Unassembled WGS sequence"/>
</dbReference>